<dbReference type="Gene3D" id="3.40.50.620">
    <property type="entry name" value="HUPs"/>
    <property type="match status" value="2"/>
</dbReference>
<proteinExistence type="inferred from homology"/>
<keyword evidence="2" id="KW-0547">Nucleotide-binding</keyword>
<evidence type="ECO:0000256" key="1">
    <source>
        <dbReference type="ARBA" id="ARBA00008791"/>
    </source>
</evidence>
<evidence type="ECO:0000313" key="5">
    <source>
        <dbReference type="EMBL" id="NNH69289.1"/>
    </source>
</evidence>
<dbReference type="RefSeq" id="WP_067525333.1">
    <property type="nucleotide sequence ID" value="NZ_JABELX010000001.1"/>
</dbReference>
<dbReference type="EMBL" id="JABELX010000001">
    <property type="protein sequence ID" value="NNH69289.1"/>
    <property type="molecule type" value="Genomic_DNA"/>
</dbReference>
<evidence type="ECO:0000259" key="4">
    <source>
        <dbReference type="Pfam" id="PF00582"/>
    </source>
</evidence>
<dbReference type="Proteomes" id="UP000586827">
    <property type="component" value="Unassembled WGS sequence"/>
</dbReference>
<feature type="domain" description="UspA" evidence="4">
    <location>
        <begin position="168"/>
        <end position="305"/>
    </location>
</feature>
<comment type="similarity">
    <text evidence="1">Belongs to the universal stress protein A family.</text>
</comment>
<sequence length="308" mass="32129">MTTQRFNDPHHLVSAAVVVGVDGSAGSDAALRWAAELAADRKRPLHILHGMDLAGMSRVLGIYHVSVPAVVDSVRAHAKTVVERAQHLAETVAPGLPITVVTSPDSAAALLIEHSADAYAVVLGATGTSGTLGHLGSTLLAVTAHAQGSVFVVRTDPESDNSVHTSGPVVVGIDGSAVDDAAIGAAFAEAAQRGERLIAVHVWGDWNIGTFAGQDLGWLDISGVDNAEHAILAERLAGWHEKYPEVDVIRKVYATEPAAQLREWSRVAQLVVVGSRGRGGFTGMLLGSTSHSLVQHAACPVLVVHPEK</sequence>
<dbReference type="SUPFAM" id="SSF52402">
    <property type="entry name" value="Adenine nucleotide alpha hydrolases-like"/>
    <property type="match status" value="2"/>
</dbReference>
<feature type="domain" description="UspA" evidence="4">
    <location>
        <begin position="17"/>
        <end position="154"/>
    </location>
</feature>
<evidence type="ECO:0000256" key="2">
    <source>
        <dbReference type="ARBA" id="ARBA00022741"/>
    </source>
</evidence>
<evidence type="ECO:0000256" key="3">
    <source>
        <dbReference type="ARBA" id="ARBA00022840"/>
    </source>
</evidence>
<dbReference type="Pfam" id="PF00582">
    <property type="entry name" value="Usp"/>
    <property type="match status" value="2"/>
</dbReference>
<name>A0A849C2T1_9NOCA</name>
<accession>A0A849C2T1</accession>
<dbReference type="InterPro" id="IPR006015">
    <property type="entry name" value="Universal_stress_UspA"/>
</dbReference>
<dbReference type="InterPro" id="IPR014729">
    <property type="entry name" value="Rossmann-like_a/b/a_fold"/>
</dbReference>
<dbReference type="InterPro" id="IPR006016">
    <property type="entry name" value="UspA"/>
</dbReference>
<keyword evidence="6" id="KW-1185">Reference proteome</keyword>
<dbReference type="GO" id="GO:0005524">
    <property type="term" value="F:ATP binding"/>
    <property type="evidence" value="ECO:0007669"/>
    <property type="project" value="UniProtKB-KW"/>
</dbReference>
<protein>
    <submittedName>
        <fullName evidence="5">Universal stress protein</fullName>
    </submittedName>
</protein>
<gene>
    <name evidence="5" type="ORF">HLB23_05285</name>
</gene>
<dbReference type="AlphaFoldDB" id="A0A849C2T1"/>
<evidence type="ECO:0000313" key="6">
    <source>
        <dbReference type="Proteomes" id="UP000586827"/>
    </source>
</evidence>
<reference evidence="5 6" key="1">
    <citation type="submission" date="2020-05" db="EMBL/GenBank/DDBJ databases">
        <title>MicrobeNet Type strains.</title>
        <authorList>
            <person name="Nicholson A.C."/>
        </authorList>
    </citation>
    <scope>NUCLEOTIDE SEQUENCE [LARGE SCALE GENOMIC DNA]</scope>
    <source>
        <strain evidence="5 6">JCM 3224</strain>
    </source>
</reference>
<organism evidence="5 6">
    <name type="scientific">Nocardia uniformis</name>
    <dbReference type="NCBI Taxonomy" id="53432"/>
    <lineage>
        <taxon>Bacteria</taxon>
        <taxon>Bacillati</taxon>
        <taxon>Actinomycetota</taxon>
        <taxon>Actinomycetes</taxon>
        <taxon>Mycobacteriales</taxon>
        <taxon>Nocardiaceae</taxon>
        <taxon>Nocardia</taxon>
    </lineage>
</organism>
<dbReference type="PANTHER" id="PTHR46268">
    <property type="entry name" value="STRESS RESPONSE PROTEIN NHAX"/>
    <property type="match status" value="1"/>
</dbReference>
<keyword evidence="3" id="KW-0067">ATP-binding</keyword>
<dbReference type="PANTHER" id="PTHR46268:SF27">
    <property type="entry name" value="UNIVERSAL STRESS PROTEIN RV2623"/>
    <property type="match status" value="1"/>
</dbReference>
<dbReference type="PRINTS" id="PR01438">
    <property type="entry name" value="UNVRSLSTRESS"/>
</dbReference>
<comment type="caution">
    <text evidence="5">The sequence shown here is derived from an EMBL/GenBank/DDBJ whole genome shotgun (WGS) entry which is preliminary data.</text>
</comment>